<keyword evidence="2" id="KW-1185">Reference proteome</keyword>
<reference evidence="1 2" key="1">
    <citation type="submission" date="2015-01" db="EMBL/GenBank/DDBJ databases">
        <title>Evolution of Trichinella species and genotypes.</title>
        <authorList>
            <person name="Korhonen P.K."/>
            <person name="Edoardo P."/>
            <person name="Giuseppe L.R."/>
            <person name="Gasser R.B."/>
        </authorList>
    </citation>
    <scope>NUCLEOTIDE SEQUENCE [LARGE SCALE GENOMIC DNA]</scope>
    <source>
        <strain evidence="1">ISS417</strain>
    </source>
</reference>
<organism evidence="1 2">
    <name type="scientific">Trichinella murrelli</name>
    <dbReference type="NCBI Taxonomy" id="144512"/>
    <lineage>
        <taxon>Eukaryota</taxon>
        <taxon>Metazoa</taxon>
        <taxon>Ecdysozoa</taxon>
        <taxon>Nematoda</taxon>
        <taxon>Enoplea</taxon>
        <taxon>Dorylaimia</taxon>
        <taxon>Trichinellida</taxon>
        <taxon>Trichinellidae</taxon>
        <taxon>Trichinella</taxon>
    </lineage>
</organism>
<dbReference type="Proteomes" id="UP000055048">
    <property type="component" value="Unassembled WGS sequence"/>
</dbReference>
<gene>
    <name evidence="1" type="ORF">T05_15701</name>
</gene>
<evidence type="ECO:0000313" key="2">
    <source>
        <dbReference type="Proteomes" id="UP000055048"/>
    </source>
</evidence>
<comment type="caution">
    <text evidence="1">The sequence shown here is derived from an EMBL/GenBank/DDBJ whole genome shotgun (WGS) entry which is preliminary data.</text>
</comment>
<sequence length="39" mass="4334">MFLIHLVHIGCPGILTGQQESNPTRSIRQATQHTLSFNS</sequence>
<proteinExistence type="predicted"/>
<evidence type="ECO:0000313" key="1">
    <source>
        <dbReference type="EMBL" id="KRX31360.1"/>
    </source>
</evidence>
<accession>A0A0V0SWZ6</accession>
<dbReference type="AlphaFoldDB" id="A0A0V0SWZ6"/>
<name>A0A0V0SWZ6_9BILA</name>
<protein>
    <submittedName>
        <fullName evidence="1">Uncharacterized protein</fullName>
    </submittedName>
</protein>
<dbReference type="EMBL" id="JYDJ01001822">
    <property type="protein sequence ID" value="KRX31360.1"/>
    <property type="molecule type" value="Genomic_DNA"/>
</dbReference>